<comment type="caution">
    <text evidence="1">The sequence shown here is derived from an EMBL/GenBank/DDBJ whole genome shotgun (WGS) entry which is preliminary data.</text>
</comment>
<dbReference type="Proteomes" id="UP000051451">
    <property type="component" value="Unassembled WGS sequence"/>
</dbReference>
<evidence type="ECO:0000313" key="2">
    <source>
        <dbReference type="Proteomes" id="UP000051451"/>
    </source>
</evidence>
<dbReference type="PATRIC" id="fig|1423750.3.peg.320"/>
<gene>
    <name evidence="1" type="ORF">FC89_GL000310</name>
</gene>
<organism evidence="1 2">
    <name type="scientific">Liquorilactobacillus ghanensis DSM 18630</name>
    <dbReference type="NCBI Taxonomy" id="1423750"/>
    <lineage>
        <taxon>Bacteria</taxon>
        <taxon>Bacillati</taxon>
        <taxon>Bacillota</taxon>
        <taxon>Bacilli</taxon>
        <taxon>Lactobacillales</taxon>
        <taxon>Lactobacillaceae</taxon>
        <taxon>Liquorilactobacillus</taxon>
    </lineage>
</organism>
<proteinExistence type="predicted"/>
<dbReference type="STRING" id="1423750.FC89_GL000310"/>
<keyword evidence="2" id="KW-1185">Reference proteome</keyword>
<sequence length="58" mass="6748">MNRIKEVKDKIRVVKHFIGLIWVGETETLTNSYKMLGVLEDELSELILEEDEVNVSQD</sequence>
<name>A0A0R1VVK3_9LACO</name>
<accession>A0A0R1VVK3</accession>
<dbReference type="EMBL" id="AZGB01000009">
    <property type="protein sequence ID" value="KRM07001.1"/>
    <property type="molecule type" value="Genomic_DNA"/>
</dbReference>
<dbReference type="AlphaFoldDB" id="A0A0R1VVK3"/>
<reference evidence="1 2" key="1">
    <citation type="journal article" date="2015" name="Genome Announc.">
        <title>Expanding the biotechnology potential of lactobacilli through comparative genomics of 213 strains and associated genera.</title>
        <authorList>
            <person name="Sun Z."/>
            <person name="Harris H.M."/>
            <person name="McCann A."/>
            <person name="Guo C."/>
            <person name="Argimon S."/>
            <person name="Zhang W."/>
            <person name="Yang X."/>
            <person name="Jeffery I.B."/>
            <person name="Cooney J.C."/>
            <person name="Kagawa T.F."/>
            <person name="Liu W."/>
            <person name="Song Y."/>
            <person name="Salvetti E."/>
            <person name="Wrobel A."/>
            <person name="Rasinkangas P."/>
            <person name="Parkhill J."/>
            <person name="Rea M.C."/>
            <person name="O'Sullivan O."/>
            <person name="Ritari J."/>
            <person name="Douillard F.P."/>
            <person name="Paul Ross R."/>
            <person name="Yang R."/>
            <person name="Briner A.E."/>
            <person name="Felis G.E."/>
            <person name="de Vos W.M."/>
            <person name="Barrangou R."/>
            <person name="Klaenhammer T.R."/>
            <person name="Caufield P.W."/>
            <person name="Cui Y."/>
            <person name="Zhang H."/>
            <person name="O'Toole P.W."/>
        </authorList>
    </citation>
    <scope>NUCLEOTIDE SEQUENCE [LARGE SCALE GENOMIC DNA]</scope>
    <source>
        <strain evidence="1 2">DSM 18630</strain>
    </source>
</reference>
<protein>
    <submittedName>
        <fullName evidence="1">Uncharacterized protein</fullName>
    </submittedName>
</protein>
<evidence type="ECO:0000313" key="1">
    <source>
        <dbReference type="EMBL" id="KRM07001.1"/>
    </source>
</evidence>